<keyword evidence="1" id="KW-0456">Lyase</keyword>
<dbReference type="Pfam" id="PF04909">
    <property type="entry name" value="Amidohydro_2"/>
    <property type="match status" value="1"/>
</dbReference>
<organism evidence="3 4">
    <name type="scientific">Pigmentiphaga soli</name>
    <dbReference type="NCBI Taxonomy" id="1007095"/>
    <lineage>
        <taxon>Bacteria</taxon>
        <taxon>Pseudomonadati</taxon>
        <taxon>Pseudomonadota</taxon>
        <taxon>Betaproteobacteria</taxon>
        <taxon>Burkholderiales</taxon>
        <taxon>Alcaligenaceae</taxon>
        <taxon>Pigmentiphaga</taxon>
    </lineage>
</organism>
<reference evidence="4" key="1">
    <citation type="journal article" date="2019" name="Int. J. Syst. Evol. Microbiol.">
        <title>The Global Catalogue of Microorganisms (GCM) 10K type strain sequencing project: providing services to taxonomists for standard genome sequencing and annotation.</title>
        <authorList>
            <consortium name="The Broad Institute Genomics Platform"/>
            <consortium name="The Broad Institute Genome Sequencing Center for Infectious Disease"/>
            <person name="Wu L."/>
            <person name="Ma J."/>
        </authorList>
    </citation>
    <scope>NUCLEOTIDE SEQUENCE [LARGE SCALE GENOMIC DNA]</scope>
    <source>
        <strain evidence="4">JCM 17666</strain>
    </source>
</reference>
<dbReference type="SUPFAM" id="SSF51556">
    <property type="entry name" value="Metallo-dependent hydrolases"/>
    <property type="match status" value="1"/>
</dbReference>
<dbReference type="InterPro" id="IPR032465">
    <property type="entry name" value="ACMSD"/>
</dbReference>
<dbReference type="Proteomes" id="UP001501671">
    <property type="component" value="Unassembled WGS sequence"/>
</dbReference>
<sequence length="276" mass="31316">MQLIDSQIHVWLPNTPDRPWPPGAISRQGEAYSIEQALALLDEHEVSRAILVPPSWVGFDNSYALEAARQHPDRFAVIGRLDITAADARQRLASWLDEPGMLGIRMMLNDDKGLALANDPRHDWFWAECERTQMPLKVFLAGRGKDIHPLLGRHPGLRIILDHSARDPRGQQDEAAWADLDDTLALADYANVSVKVSSLPCFSSQPYPFPVLHEPIRKIYEAFGAQRMLWGSDFTRLTVPYEQNIRLFTEGLAFLTRQDVDWIMGKSAAHWCGWKI</sequence>
<accession>A0ABP8GN25</accession>
<evidence type="ECO:0000313" key="3">
    <source>
        <dbReference type="EMBL" id="GAA4326906.1"/>
    </source>
</evidence>
<gene>
    <name evidence="3" type="ORF">GCM10023144_10950</name>
</gene>
<proteinExistence type="predicted"/>
<dbReference type="PANTHER" id="PTHR21240">
    <property type="entry name" value="2-AMINO-3-CARBOXYLMUCONATE-6-SEMIALDEHYDE DECARBOXYLASE"/>
    <property type="match status" value="1"/>
</dbReference>
<dbReference type="InterPro" id="IPR032466">
    <property type="entry name" value="Metal_Hydrolase"/>
</dbReference>
<keyword evidence="4" id="KW-1185">Reference proteome</keyword>
<name>A0ABP8GN25_9BURK</name>
<evidence type="ECO:0000259" key="2">
    <source>
        <dbReference type="Pfam" id="PF04909"/>
    </source>
</evidence>
<evidence type="ECO:0000313" key="4">
    <source>
        <dbReference type="Proteomes" id="UP001501671"/>
    </source>
</evidence>
<evidence type="ECO:0000256" key="1">
    <source>
        <dbReference type="ARBA" id="ARBA00023239"/>
    </source>
</evidence>
<dbReference type="EMBL" id="BAABFO010000004">
    <property type="protein sequence ID" value="GAA4326906.1"/>
    <property type="molecule type" value="Genomic_DNA"/>
</dbReference>
<protein>
    <submittedName>
        <fullName evidence="3">Amidohydrolase family protein</fullName>
    </submittedName>
</protein>
<feature type="domain" description="Amidohydrolase-related" evidence="2">
    <location>
        <begin position="4"/>
        <end position="269"/>
    </location>
</feature>
<dbReference type="Gene3D" id="3.20.20.140">
    <property type="entry name" value="Metal-dependent hydrolases"/>
    <property type="match status" value="1"/>
</dbReference>
<dbReference type="InterPro" id="IPR006680">
    <property type="entry name" value="Amidohydro-rel"/>
</dbReference>
<dbReference type="RefSeq" id="WP_345247149.1">
    <property type="nucleotide sequence ID" value="NZ_BAABFO010000004.1"/>
</dbReference>
<comment type="caution">
    <text evidence="3">The sequence shown here is derived from an EMBL/GenBank/DDBJ whole genome shotgun (WGS) entry which is preliminary data.</text>
</comment>